<dbReference type="PANTHER" id="PTHR28524">
    <property type="entry name" value="SUCCINATE DEHYDROGENASE ASSEMBLY FACTOR 4, MITOCHONDRIAL"/>
    <property type="match status" value="1"/>
</dbReference>
<dbReference type="EMBL" id="HBUF01102439">
    <property type="protein sequence ID" value="CAG6638396.1"/>
    <property type="molecule type" value="Transcribed_RNA"/>
</dbReference>
<evidence type="ECO:0000256" key="3">
    <source>
        <dbReference type="SAM" id="MobiDB-lite"/>
    </source>
</evidence>
<proteinExistence type="inferred from homology"/>
<evidence type="ECO:0000256" key="1">
    <source>
        <dbReference type="ARBA" id="ARBA00005701"/>
    </source>
</evidence>
<comment type="similarity">
    <text evidence="1">Belongs to the SDHAF4 family.</text>
</comment>
<sequence>MNIFLKVHNTKSGSLLSNTLLKSSLFSAWRFESTKNGSKDESEPTEGACTKTAKLAEKLRAKTPIGKLEELDAGKHPYQEKEPLEPWPDNTNPNTGEVGGPRGPEPTRYGDWERKGRVSDF</sequence>
<feature type="compositionally biased region" description="Basic and acidic residues" evidence="3">
    <location>
        <begin position="67"/>
        <end position="84"/>
    </location>
</feature>
<protein>
    <recommendedName>
        <fullName evidence="2">Succinate dehydrogenase assembly factor 4, mitochondrial</fullName>
    </recommendedName>
</protein>
<organism evidence="4">
    <name type="scientific">Cacopsylla melanoneura</name>
    <dbReference type="NCBI Taxonomy" id="428564"/>
    <lineage>
        <taxon>Eukaryota</taxon>
        <taxon>Metazoa</taxon>
        <taxon>Ecdysozoa</taxon>
        <taxon>Arthropoda</taxon>
        <taxon>Hexapoda</taxon>
        <taxon>Insecta</taxon>
        <taxon>Pterygota</taxon>
        <taxon>Neoptera</taxon>
        <taxon>Paraneoptera</taxon>
        <taxon>Hemiptera</taxon>
        <taxon>Sternorrhyncha</taxon>
        <taxon>Psylloidea</taxon>
        <taxon>Psyllidae</taxon>
        <taxon>Psyllinae</taxon>
        <taxon>Cacopsylla</taxon>
    </lineage>
</organism>
<evidence type="ECO:0000313" key="4">
    <source>
        <dbReference type="EMBL" id="CAG6638400.1"/>
    </source>
</evidence>
<dbReference type="InterPro" id="IPR012875">
    <property type="entry name" value="SDHF4"/>
</dbReference>
<reference evidence="4" key="1">
    <citation type="submission" date="2021-05" db="EMBL/GenBank/DDBJ databases">
        <authorList>
            <person name="Alioto T."/>
            <person name="Alioto T."/>
            <person name="Gomez Garrido J."/>
        </authorList>
    </citation>
    <scope>NUCLEOTIDE SEQUENCE</scope>
</reference>
<dbReference type="EMBL" id="HBUF01259012">
    <property type="protein sequence ID" value="CAG6682379.1"/>
    <property type="molecule type" value="Transcribed_RNA"/>
</dbReference>
<dbReference type="EMBL" id="HBUF01610032">
    <property type="protein sequence ID" value="CAG6778530.1"/>
    <property type="molecule type" value="Transcribed_RNA"/>
</dbReference>
<evidence type="ECO:0000256" key="2">
    <source>
        <dbReference type="ARBA" id="ARBA00022170"/>
    </source>
</evidence>
<dbReference type="Pfam" id="PF07896">
    <property type="entry name" value="DUF1674"/>
    <property type="match status" value="1"/>
</dbReference>
<feature type="region of interest" description="Disordered" evidence="3">
    <location>
        <begin position="65"/>
        <end position="121"/>
    </location>
</feature>
<dbReference type="EMBL" id="HBUF01259013">
    <property type="protein sequence ID" value="CAG6682381.1"/>
    <property type="molecule type" value="Transcribed_RNA"/>
</dbReference>
<dbReference type="EMBL" id="HBUF01102441">
    <property type="protein sequence ID" value="CAG6638400.1"/>
    <property type="molecule type" value="Transcribed_RNA"/>
</dbReference>
<dbReference type="EMBL" id="HBUF01610031">
    <property type="protein sequence ID" value="CAG6778529.1"/>
    <property type="molecule type" value="Transcribed_RNA"/>
</dbReference>
<accession>A0A8D8QVX5</accession>
<dbReference type="AlphaFoldDB" id="A0A8D8QVX5"/>
<dbReference type="GO" id="GO:0005739">
    <property type="term" value="C:mitochondrion"/>
    <property type="evidence" value="ECO:0007669"/>
    <property type="project" value="TreeGrafter"/>
</dbReference>
<feature type="compositionally biased region" description="Basic and acidic residues" evidence="3">
    <location>
        <begin position="108"/>
        <end position="121"/>
    </location>
</feature>
<dbReference type="PANTHER" id="PTHR28524:SF3">
    <property type="entry name" value="SUCCINATE DEHYDROGENASE ASSEMBLY FACTOR 4, MITOCHONDRIAL"/>
    <property type="match status" value="1"/>
</dbReference>
<dbReference type="GO" id="GO:0034553">
    <property type="term" value="P:mitochondrial respiratory chain complex II assembly"/>
    <property type="evidence" value="ECO:0007669"/>
    <property type="project" value="TreeGrafter"/>
</dbReference>
<name>A0A8D8QVX5_9HEMI</name>
<dbReference type="EMBL" id="HBUF01102440">
    <property type="protein sequence ID" value="CAG6638398.1"/>
    <property type="molecule type" value="Transcribed_RNA"/>
</dbReference>
<dbReference type="EMBL" id="HBUF01102438">
    <property type="protein sequence ID" value="CAG6638394.1"/>
    <property type="molecule type" value="Transcribed_RNA"/>
</dbReference>